<feature type="domain" description="AMP-dependent synthetase/ligase" evidence="2">
    <location>
        <begin position="8"/>
        <end position="124"/>
    </location>
</feature>
<dbReference type="GO" id="GO:0005829">
    <property type="term" value="C:cytosol"/>
    <property type="evidence" value="ECO:0007669"/>
    <property type="project" value="TreeGrafter"/>
</dbReference>
<evidence type="ECO:0000313" key="3">
    <source>
        <dbReference type="EMBL" id="OOK72031.1"/>
    </source>
</evidence>
<dbReference type="PANTHER" id="PTHR24095">
    <property type="entry name" value="ACETYL-COENZYME A SYNTHETASE"/>
    <property type="match status" value="1"/>
</dbReference>
<dbReference type="PANTHER" id="PTHR24095:SF14">
    <property type="entry name" value="ACETYL-COENZYME A SYNTHETASE 1"/>
    <property type="match status" value="1"/>
</dbReference>
<dbReference type="GO" id="GO:0006085">
    <property type="term" value="P:acetyl-CoA biosynthetic process"/>
    <property type="evidence" value="ECO:0007669"/>
    <property type="project" value="TreeGrafter"/>
</dbReference>
<reference evidence="3 4" key="1">
    <citation type="submission" date="2017-02" db="EMBL/GenBank/DDBJ databases">
        <title>Complete genome sequences of Mycobacterium kansasii strains isolated from rhesus macaques.</title>
        <authorList>
            <person name="Panda A."/>
            <person name="Nagaraj S."/>
            <person name="Zhao X."/>
            <person name="Tettelin H."/>
            <person name="Detolla L.J."/>
        </authorList>
    </citation>
    <scope>NUCLEOTIDE SEQUENCE [LARGE SCALE GENOMIC DNA]</scope>
    <source>
        <strain evidence="3 4">11-3813</strain>
    </source>
</reference>
<dbReference type="Proteomes" id="UP000189229">
    <property type="component" value="Unassembled WGS sequence"/>
</dbReference>
<gene>
    <name evidence="3" type="ORF">BZL30_5427</name>
</gene>
<evidence type="ECO:0000256" key="1">
    <source>
        <dbReference type="ARBA" id="ARBA00022990"/>
    </source>
</evidence>
<evidence type="ECO:0000313" key="4">
    <source>
        <dbReference type="Proteomes" id="UP000189229"/>
    </source>
</evidence>
<accession>A0A1V3X0M0</accession>
<dbReference type="Pfam" id="PF00501">
    <property type="entry name" value="AMP-binding"/>
    <property type="match status" value="1"/>
</dbReference>
<dbReference type="InterPro" id="IPR042099">
    <property type="entry name" value="ANL_N_sf"/>
</dbReference>
<proteinExistence type="predicted"/>
<dbReference type="EMBL" id="MVBM01000005">
    <property type="protein sequence ID" value="OOK72031.1"/>
    <property type="molecule type" value="Genomic_DNA"/>
</dbReference>
<evidence type="ECO:0000259" key="2">
    <source>
        <dbReference type="Pfam" id="PF00501"/>
    </source>
</evidence>
<dbReference type="PROSITE" id="PS00455">
    <property type="entry name" value="AMP_BINDING"/>
    <property type="match status" value="1"/>
</dbReference>
<dbReference type="Gene3D" id="3.40.50.12780">
    <property type="entry name" value="N-terminal domain of ligase-like"/>
    <property type="match status" value="1"/>
</dbReference>
<dbReference type="InterPro" id="IPR000873">
    <property type="entry name" value="AMP-dep_synth/lig_dom"/>
</dbReference>
<keyword evidence="1" id="KW-0007">Acetylation</keyword>
<sequence>MTTKAIYQRKIAKIRDRLTSVRHVLVVDDDKSGEQLPGTLNFWDWMTAADENTPVEPTTADDPALLHFTSGTTGTPKGAIHVHGAVAMHYVTGRYALDLHPDDIYWCTADPGWVTGTSYGIISPCCTA</sequence>
<dbReference type="InterPro" id="IPR020845">
    <property type="entry name" value="AMP-binding_CS"/>
</dbReference>
<dbReference type="AlphaFoldDB" id="A0A1V3X0M0"/>
<organism evidence="3 4">
    <name type="scientific">Mycobacterium kansasii</name>
    <dbReference type="NCBI Taxonomy" id="1768"/>
    <lineage>
        <taxon>Bacteria</taxon>
        <taxon>Bacillati</taxon>
        <taxon>Actinomycetota</taxon>
        <taxon>Actinomycetes</taxon>
        <taxon>Mycobacteriales</taxon>
        <taxon>Mycobacteriaceae</taxon>
        <taxon>Mycobacterium</taxon>
    </lineage>
</organism>
<protein>
    <submittedName>
        <fullName evidence="3">AMP-binding enzyme family protein</fullName>
    </submittedName>
</protein>
<dbReference type="SUPFAM" id="SSF56801">
    <property type="entry name" value="Acetyl-CoA synthetase-like"/>
    <property type="match status" value="1"/>
</dbReference>
<comment type="caution">
    <text evidence="3">The sequence shown here is derived from an EMBL/GenBank/DDBJ whole genome shotgun (WGS) entry which is preliminary data.</text>
</comment>
<name>A0A1V3X0M0_MYCKA</name>
<dbReference type="GO" id="GO:0003987">
    <property type="term" value="F:acetate-CoA ligase activity"/>
    <property type="evidence" value="ECO:0007669"/>
    <property type="project" value="TreeGrafter"/>
</dbReference>